<gene>
    <name evidence="2" type="ORF">METZ01_LOCUS128557</name>
</gene>
<feature type="transmembrane region" description="Helical" evidence="1">
    <location>
        <begin position="20"/>
        <end position="44"/>
    </location>
</feature>
<evidence type="ECO:0000313" key="2">
    <source>
        <dbReference type="EMBL" id="SVA75703.1"/>
    </source>
</evidence>
<keyword evidence="1" id="KW-0812">Transmembrane</keyword>
<reference evidence="2" key="1">
    <citation type="submission" date="2018-05" db="EMBL/GenBank/DDBJ databases">
        <authorList>
            <person name="Lanie J.A."/>
            <person name="Ng W.-L."/>
            <person name="Kazmierczak K.M."/>
            <person name="Andrzejewski T.M."/>
            <person name="Davidsen T.M."/>
            <person name="Wayne K.J."/>
            <person name="Tettelin H."/>
            <person name="Glass J.I."/>
            <person name="Rusch D."/>
            <person name="Podicherti R."/>
            <person name="Tsui H.-C.T."/>
            <person name="Winkler M.E."/>
        </authorList>
    </citation>
    <scope>NUCLEOTIDE SEQUENCE</scope>
</reference>
<organism evidence="2">
    <name type="scientific">marine metagenome</name>
    <dbReference type="NCBI Taxonomy" id="408172"/>
    <lineage>
        <taxon>unclassified sequences</taxon>
        <taxon>metagenomes</taxon>
        <taxon>ecological metagenomes</taxon>
    </lineage>
</organism>
<protein>
    <submittedName>
        <fullName evidence="2">Uncharacterized protein</fullName>
    </submittedName>
</protein>
<name>A0A381YGQ1_9ZZZZ</name>
<keyword evidence="1" id="KW-0472">Membrane</keyword>
<sequence>MTMSINRAASTGESRPADFVLTVIFITPKINLANLMGTLIAYVIRRFSTGNCREFSNRNVV</sequence>
<evidence type="ECO:0000256" key="1">
    <source>
        <dbReference type="SAM" id="Phobius"/>
    </source>
</evidence>
<dbReference type="EMBL" id="UINC01018101">
    <property type="protein sequence ID" value="SVA75703.1"/>
    <property type="molecule type" value="Genomic_DNA"/>
</dbReference>
<proteinExistence type="predicted"/>
<keyword evidence="1" id="KW-1133">Transmembrane helix</keyword>
<dbReference type="AlphaFoldDB" id="A0A381YGQ1"/>
<accession>A0A381YGQ1</accession>